<dbReference type="InterPro" id="IPR050935">
    <property type="entry name" value="Bromo_chromatin_reader"/>
</dbReference>
<keyword evidence="1 2" id="KW-0103">Bromodomain</keyword>
<dbReference type="Gene3D" id="1.20.1270.220">
    <property type="match status" value="1"/>
</dbReference>
<dbReference type="Gene3D" id="1.20.920.10">
    <property type="entry name" value="Bromodomain-like"/>
    <property type="match status" value="1"/>
</dbReference>
<dbReference type="InterPro" id="IPR038336">
    <property type="entry name" value="NET_sf"/>
</dbReference>
<feature type="domain" description="Bromo" evidence="3">
    <location>
        <begin position="17"/>
        <end position="89"/>
    </location>
</feature>
<dbReference type="GO" id="GO:0000785">
    <property type="term" value="C:chromatin"/>
    <property type="evidence" value="ECO:0007669"/>
    <property type="project" value="TreeGrafter"/>
</dbReference>
<accession>A0A1R2CMI1</accession>
<reference evidence="4 5" key="1">
    <citation type="submission" date="2016-11" db="EMBL/GenBank/DDBJ databases">
        <title>The macronuclear genome of Stentor coeruleus: a giant cell with tiny introns.</title>
        <authorList>
            <person name="Slabodnick M."/>
            <person name="Ruby J.G."/>
            <person name="Reiff S.B."/>
            <person name="Swart E.C."/>
            <person name="Gosai S."/>
            <person name="Prabakaran S."/>
            <person name="Witkowska E."/>
            <person name="Larue G.E."/>
            <person name="Fisher S."/>
            <person name="Freeman R.M."/>
            <person name="Gunawardena J."/>
            <person name="Chu W."/>
            <person name="Stover N.A."/>
            <person name="Gregory B.D."/>
            <person name="Nowacki M."/>
            <person name="Derisi J."/>
            <person name="Roy S.W."/>
            <person name="Marshall W.F."/>
            <person name="Sood P."/>
        </authorList>
    </citation>
    <scope>NUCLEOTIDE SEQUENCE [LARGE SCALE GENOMIC DNA]</scope>
    <source>
        <strain evidence="4">WM001</strain>
    </source>
</reference>
<evidence type="ECO:0000256" key="1">
    <source>
        <dbReference type="ARBA" id="ARBA00023117"/>
    </source>
</evidence>
<evidence type="ECO:0000259" key="3">
    <source>
        <dbReference type="PROSITE" id="PS50014"/>
    </source>
</evidence>
<dbReference type="Pfam" id="PF17035">
    <property type="entry name" value="BET"/>
    <property type="match status" value="1"/>
</dbReference>
<dbReference type="OrthoDB" id="21449at2759"/>
<organism evidence="4 5">
    <name type="scientific">Stentor coeruleus</name>
    <dbReference type="NCBI Taxonomy" id="5963"/>
    <lineage>
        <taxon>Eukaryota</taxon>
        <taxon>Sar</taxon>
        <taxon>Alveolata</taxon>
        <taxon>Ciliophora</taxon>
        <taxon>Postciliodesmatophora</taxon>
        <taxon>Heterotrichea</taxon>
        <taxon>Heterotrichida</taxon>
        <taxon>Stentoridae</taxon>
        <taxon>Stentor</taxon>
    </lineage>
</organism>
<dbReference type="AlphaFoldDB" id="A0A1R2CMI1"/>
<dbReference type="InterPro" id="IPR001487">
    <property type="entry name" value="Bromodomain"/>
</dbReference>
<dbReference type="Proteomes" id="UP000187209">
    <property type="component" value="Unassembled WGS sequence"/>
</dbReference>
<dbReference type="InterPro" id="IPR027353">
    <property type="entry name" value="NET_dom"/>
</dbReference>
<sequence length="202" mass="23906">MDEDTVEFCNKFIKSLEDCEEAGNFLEPVDYKALGLFDYPMIIKHPMDLSTCKKKLKHGKYYNFEKVLKDISQIWENCRIYNQAGSLIVQQADFMEEFQKKYLTENPLPVRMPQKRSREESDEISFEKKFYFAEKIRKSPQDVLIKVFSIVENNCKHSIEKMGDYFRIRVDKLDKTTFETIENLLNQEATKKEKKSLPPTGK</sequence>
<dbReference type="PANTHER" id="PTHR22880:SF225">
    <property type="entry name" value="BROMODOMAIN-CONTAINING PROTEIN BET-1-RELATED"/>
    <property type="match status" value="1"/>
</dbReference>
<proteinExistence type="predicted"/>
<dbReference type="Pfam" id="PF00439">
    <property type="entry name" value="Bromodomain"/>
    <property type="match status" value="1"/>
</dbReference>
<evidence type="ECO:0000313" key="5">
    <source>
        <dbReference type="Proteomes" id="UP000187209"/>
    </source>
</evidence>
<dbReference type="InterPro" id="IPR036427">
    <property type="entry name" value="Bromodomain-like_sf"/>
</dbReference>
<comment type="caution">
    <text evidence="4">The sequence shown here is derived from an EMBL/GenBank/DDBJ whole genome shotgun (WGS) entry which is preliminary data.</text>
</comment>
<protein>
    <recommendedName>
        <fullName evidence="3">Bromo domain-containing protein</fullName>
    </recommendedName>
</protein>
<gene>
    <name evidence="4" type="ORF">SteCoe_7542</name>
</gene>
<dbReference type="PANTHER" id="PTHR22880">
    <property type="entry name" value="FALZ-RELATED BROMODOMAIN-CONTAINING PROTEINS"/>
    <property type="match status" value="1"/>
</dbReference>
<dbReference type="GO" id="GO:0006338">
    <property type="term" value="P:chromatin remodeling"/>
    <property type="evidence" value="ECO:0007669"/>
    <property type="project" value="TreeGrafter"/>
</dbReference>
<dbReference type="SMART" id="SM00297">
    <property type="entry name" value="BROMO"/>
    <property type="match status" value="1"/>
</dbReference>
<name>A0A1R2CMI1_9CILI</name>
<dbReference type="PRINTS" id="PR00503">
    <property type="entry name" value="BROMODOMAIN"/>
</dbReference>
<dbReference type="CDD" id="cd04369">
    <property type="entry name" value="Bromodomain"/>
    <property type="match status" value="1"/>
</dbReference>
<dbReference type="GO" id="GO:0006355">
    <property type="term" value="P:regulation of DNA-templated transcription"/>
    <property type="evidence" value="ECO:0007669"/>
    <property type="project" value="TreeGrafter"/>
</dbReference>
<dbReference type="GO" id="GO:0005634">
    <property type="term" value="C:nucleus"/>
    <property type="evidence" value="ECO:0007669"/>
    <property type="project" value="TreeGrafter"/>
</dbReference>
<keyword evidence="5" id="KW-1185">Reference proteome</keyword>
<evidence type="ECO:0000313" key="4">
    <source>
        <dbReference type="EMBL" id="OMJ90150.1"/>
    </source>
</evidence>
<dbReference type="PROSITE" id="PS50014">
    <property type="entry name" value="BROMODOMAIN_2"/>
    <property type="match status" value="1"/>
</dbReference>
<evidence type="ECO:0000256" key="2">
    <source>
        <dbReference type="PROSITE-ProRule" id="PRU00035"/>
    </source>
</evidence>
<dbReference type="EMBL" id="MPUH01000109">
    <property type="protein sequence ID" value="OMJ90150.1"/>
    <property type="molecule type" value="Genomic_DNA"/>
</dbReference>
<dbReference type="SUPFAM" id="SSF47370">
    <property type="entry name" value="Bromodomain"/>
    <property type="match status" value="1"/>
</dbReference>